<keyword evidence="2" id="KW-1185">Reference proteome</keyword>
<protein>
    <submittedName>
        <fullName evidence="1">Uncharacterized protein</fullName>
    </submittedName>
</protein>
<evidence type="ECO:0000313" key="2">
    <source>
        <dbReference type="Proteomes" id="UP000724584"/>
    </source>
</evidence>
<gene>
    <name evidence="1" type="ORF">F5144DRAFT_95529</name>
</gene>
<dbReference type="EMBL" id="JAGIZQ010000002">
    <property type="protein sequence ID" value="KAH6640482.1"/>
    <property type="molecule type" value="Genomic_DNA"/>
</dbReference>
<dbReference type="Proteomes" id="UP000724584">
    <property type="component" value="Unassembled WGS sequence"/>
</dbReference>
<organism evidence="1 2">
    <name type="scientific">Chaetomium tenue</name>
    <dbReference type="NCBI Taxonomy" id="1854479"/>
    <lineage>
        <taxon>Eukaryota</taxon>
        <taxon>Fungi</taxon>
        <taxon>Dikarya</taxon>
        <taxon>Ascomycota</taxon>
        <taxon>Pezizomycotina</taxon>
        <taxon>Sordariomycetes</taxon>
        <taxon>Sordariomycetidae</taxon>
        <taxon>Sordariales</taxon>
        <taxon>Chaetomiaceae</taxon>
        <taxon>Chaetomium</taxon>
    </lineage>
</organism>
<reference evidence="1 2" key="1">
    <citation type="journal article" date="2021" name="Nat. Commun.">
        <title>Genetic determinants of endophytism in the Arabidopsis root mycobiome.</title>
        <authorList>
            <person name="Mesny F."/>
            <person name="Miyauchi S."/>
            <person name="Thiergart T."/>
            <person name="Pickel B."/>
            <person name="Atanasova L."/>
            <person name="Karlsson M."/>
            <person name="Huettel B."/>
            <person name="Barry K.W."/>
            <person name="Haridas S."/>
            <person name="Chen C."/>
            <person name="Bauer D."/>
            <person name="Andreopoulos W."/>
            <person name="Pangilinan J."/>
            <person name="LaButti K."/>
            <person name="Riley R."/>
            <person name="Lipzen A."/>
            <person name="Clum A."/>
            <person name="Drula E."/>
            <person name="Henrissat B."/>
            <person name="Kohler A."/>
            <person name="Grigoriev I.V."/>
            <person name="Martin F.M."/>
            <person name="Hacquard S."/>
        </authorList>
    </citation>
    <scope>NUCLEOTIDE SEQUENCE [LARGE SCALE GENOMIC DNA]</scope>
    <source>
        <strain evidence="1 2">MPI-SDFR-AT-0079</strain>
    </source>
</reference>
<sequence>MGVMVAVVSVLFCHWYVCTSNTLPLPGVYRDRRGGKGQSTLCMELMIIVPNCGSFMTKCCQQLWVGNNVLSGCASPGELFVCGCREDRHTGHNRSGIGFLGLYTTRQGTGQRQHFRFYGSRTSRYLPWRTTPLTVIPSGARSNSRTRAIDRGEPAGPDDLTSSGLAWAGLAGAAAGPPMAGDAWRKAGREGNKRHREVGNLRHLA</sequence>
<evidence type="ECO:0000313" key="1">
    <source>
        <dbReference type="EMBL" id="KAH6640482.1"/>
    </source>
</evidence>
<proteinExistence type="predicted"/>
<name>A0ACB7PFX3_9PEZI</name>
<accession>A0ACB7PFX3</accession>
<comment type="caution">
    <text evidence="1">The sequence shown here is derived from an EMBL/GenBank/DDBJ whole genome shotgun (WGS) entry which is preliminary data.</text>
</comment>